<dbReference type="OrthoDB" id="266976at2759"/>
<evidence type="ECO:0000256" key="1">
    <source>
        <dbReference type="ARBA" id="ARBA00022527"/>
    </source>
</evidence>
<accession>A0A3R7N7L0</accession>
<proteinExistence type="predicted"/>
<dbReference type="PANTHER" id="PTHR45646">
    <property type="entry name" value="SERINE/THREONINE-PROTEIN KINASE DOA-RELATED"/>
    <property type="match status" value="1"/>
</dbReference>
<keyword evidence="3 6" id="KW-0547">Nucleotide-binding</keyword>
<feature type="region of interest" description="Disordered" evidence="7">
    <location>
        <begin position="630"/>
        <end position="655"/>
    </location>
</feature>
<dbReference type="GeneID" id="40319551"/>
<sequence>MALSKGEHLKVYEGDIIDSRFKVIRELGAGNFSKVYCCYDITLPRDVKRAFVAVKIIKRDYREDAYFERDMLEILLSKGLGGAAVCRMFEFFEWRRCPVFVMSIHGPSLRTRRLGYSNGVVTRAKLVQLAFSLLTTFRHIHFDCRMVHTDLKPENILLADLNPPKYSLGTQWVVCDFGSASLWRMDRLDADLISTRPYRAPEVMLGNPWFYAADMWSMGCILYEVAVGQRLFDVRDDVTHLMLMDKRLGPLPTLFTKNSKYSSKFFAPNGDFLQDSEPIRAGKLSMRKLSDVFCDDPELYDLIASMLVYDPMQRLTAKEALQHPIFDNIHVSSKTDFIGNYLENEEEHLIGFPRAVPPTNIEAVYATGVRQVDGLPGVDKKLLARRGSSAPATHVLNNVGLNPHPPARPPVKFVAGMPRSGEASQAPSVGKARSEDQHVWFLDSAHPFPEKEVNPVPALSHVPKHSVMPQGSERLCKMRRFPMAYALAVDVPEKEEEALHGTIKASETSAPASAGNGAERVSLVQTPADSSSPWVSRAEKASAPVEALSECPDPGLKQHKPHRPPLEAAEVVAEAKSPEVSSIEELTGAGSPIEPLTDSRDLHGPAPSTAQEQVAKVEADSALCPLQPSSSASIAAKSPAWSTEAKESEAGSPSEISALRAIPLPQGKSAPRASSFHPPHITASELKEATAVVHPAPAPAPAPAKPPTRTTTTATTPLATAEVKRFPQTVQAGNSVKETSLRSRVSPTGPQGAAIPRVKSRMTLRSAATRLNSQPHPHPPPSPPPVQIMSQPSQSVAGASLTCFPPTTVARPPSSQMGNLRTRQRSDSLMNVPRTVQAGRGRKYRSNSLSFPFYRNVHPPRNVAPVTGEGASANACATPPHTSSMFSGVSTAASGVVLPKFSAFCNGRPGAVGTPPIRRPSAEVRPAYRQVVQRNVVAAGRPVVGRKSPIQQEFKSPSVVSRAMQGTVGTRGDGAGSGVMASVDRNALGKREMGFAVEDAPAETRVPHNARRFPTVRAPE</sequence>
<dbReference type="PROSITE" id="PS00108">
    <property type="entry name" value="PROTEIN_KINASE_ST"/>
    <property type="match status" value="1"/>
</dbReference>
<evidence type="ECO:0000256" key="7">
    <source>
        <dbReference type="SAM" id="MobiDB-lite"/>
    </source>
</evidence>
<reference evidence="9 10" key="1">
    <citation type="journal article" date="2018" name="BMC Genomics">
        <title>Genomic comparison of Trypanosoma conorhini and Trypanosoma rangeli to Trypanosoma cruzi strains of high and low virulence.</title>
        <authorList>
            <person name="Bradwell K.R."/>
            <person name="Koparde V.N."/>
            <person name="Matveyev A.V."/>
            <person name="Serrano M.G."/>
            <person name="Alves J.M."/>
            <person name="Parikh H."/>
            <person name="Huang B."/>
            <person name="Lee V."/>
            <person name="Espinosa-Alvarez O."/>
            <person name="Ortiz P.A."/>
            <person name="Costa-Martins A.G."/>
            <person name="Teixeira M.M."/>
            <person name="Buck G.A."/>
        </authorList>
    </citation>
    <scope>NUCLEOTIDE SEQUENCE [LARGE SCALE GENOMIC DNA]</scope>
    <source>
        <strain evidence="9 10">025E</strain>
    </source>
</reference>
<name>A0A3R7N7L0_9TRYP</name>
<feature type="compositionally biased region" description="Polar residues" evidence="7">
    <location>
        <begin position="728"/>
        <end position="749"/>
    </location>
</feature>
<evidence type="ECO:0000256" key="5">
    <source>
        <dbReference type="ARBA" id="ARBA00022840"/>
    </source>
</evidence>
<dbReference type="InterPro" id="IPR017441">
    <property type="entry name" value="Protein_kinase_ATP_BS"/>
</dbReference>
<dbReference type="InterPro" id="IPR011009">
    <property type="entry name" value="Kinase-like_dom_sf"/>
</dbReference>
<feature type="compositionally biased region" description="Low complexity" evidence="7">
    <location>
        <begin position="630"/>
        <end position="642"/>
    </location>
</feature>
<evidence type="ECO:0000313" key="9">
    <source>
        <dbReference type="EMBL" id="RNF14106.1"/>
    </source>
</evidence>
<evidence type="ECO:0000256" key="3">
    <source>
        <dbReference type="ARBA" id="ARBA00022741"/>
    </source>
</evidence>
<keyword evidence="5 6" id="KW-0067">ATP-binding</keyword>
<evidence type="ECO:0000256" key="4">
    <source>
        <dbReference type="ARBA" id="ARBA00022777"/>
    </source>
</evidence>
<feature type="region of interest" description="Disordered" evidence="7">
    <location>
        <begin position="498"/>
        <end position="617"/>
    </location>
</feature>
<comment type="caution">
    <text evidence="9">The sequence shown here is derived from an EMBL/GenBank/DDBJ whole genome shotgun (WGS) entry which is preliminary data.</text>
</comment>
<feature type="region of interest" description="Disordered" evidence="7">
    <location>
        <begin position="999"/>
        <end position="1020"/>
    </location>
</feature>
<keyword evidence="2 9" id="KW-0808">Transferase</keyword>
<dbReference type="InterPro" id="IPR051175">
    <property type="entry name" value="CLK_kinases"/>
</dbReference>
<feature type="compositionally biased region" description="Pro residues" evidence="7">
    <location>
        <begin position="696"/>
        <end position="706"/>
    </location>
</feature>
<evidence type="ECO:0000259" key="8">
    <source>
        <dbReference type="PROSITE" id="PS50011"/>
    </source>
</evidence>
<keyword evidence="10" id="KW-1185">Reference proteome</keyword>
<dbReference type="RefSeq" id="XP_029227039.1">
    <property type="nucleotide sequence ID" value="XM_029372830.1"/>
</dbReference>
<protein>
    <recommendedName>
        <fullName evidence="8">Protein kinase domain-containing protein</fullName>
    </recommendedName>
</protein>
<dbReference type="Pfam" id="PF00069">
    <property type="entry name" value="Pkinase"/>
    <property type="match status" value="1"/>
</dbReference>
<dbReference type="InterPro" id="IPR008271">
    <property type="entry name" value="Ser/Thr_kinase_AS"/>
</dbReference>
<dbReference type="PROSITE" id="PS50011">
    <property type="entry name" value="PROTEIN_KINASE_DOM"/>
    <property type="match status" value="1"/>
</dbReference>
<feature type="domain" description="Protein kinase" evidence="8">
    <location>
        <begin position="21"/>
        <end position="326"/>
    </location>
</feature>
<feature type="compositionally biased region" description="Pro residues" evidence="7">
    <location>
        <begin position="776"/>
        <end position="786"/>
    </location>
</feature>
<dbReference type="GO" id="GO:0005524">
    <property type="term" value="F:ATP binding"/>
    <property type="evidence" value="ECO:0007669"/>
    <property type="project" value="UniProtKB-UniRule"/>
</dbReference>
<dbReference type="GO" id="GO:0004674">
    <property type="term" value="F:protein serine/threonine kinase activity"/>
    <property type="evidence" value="ECO:0007669"/>
    <property type="project" value="UniProtKB-KW"/>
</dbReference>
<feature type="compositionally biased region" description="Low complexity" evidence="7">
    <location>
        <begin position="707"/>
        <end position="721"/>
    </location>
</feature>
<dbReference type="AlphaFoldDB" id="A0A3R7N7L0"/>
<dbReference type="PROSITE" id="PS00107">
    <property type="entry name" value="PROTEIN_KINASE_ATP"/>
    <property type="match status" value="1"/>
</dbReference>
<feature type="compositionally biased region" description="Polar residues" evidence="7">
    <location>
        <begin position="523"/>
        <end position="534"/>
    </location>
</feature>
<evidence type="ECO:0000313" key="10">
    <source>
        <dbReference type="Proteomes" id="UP000284403"/>
    </source>
</evidence>
<dbReference type="GO" id="GO:0005634">
    <property type="term" value="C:nucleus"/>
    <property type="evidence" value="ECO:0007669"/>
    <property type="project" value="TreeGrafter"/>
</dbReference>
<dbReference type="EMBL" id="MKKU01000377">
    <property type="protein sequence ID" value="RNF14106.1"/>
    <property type="molecule type" value="Genomic_DNA"/>
</dbReference>
<dbReference type="InterPro" id="IPR000719">
    <property type="entry name" value="Prot_kinase_dom"/>
</dbReference>
<keyword evidence="4" id="KW-0418">Kinase</keyword>
<dbReference type="Gene3D" id="3.30.200.20">
    <property type="entry name" value="Phosphorylase Kinase, domain 1"/>
    <property type="match status" value="1"/>
</dbReference>
<dbReference type="PANTHER" id="PTHR45646:SF11">
    <property type="entry name" value="SERINE_THREONINE-PROTEIN KINASE DOA"/>
    <property type="match status" value="1"/>
</dbReference>
<feature type="compositionally biased region" description="Low complexity" evidence="7">
    <location>
        <begin position="566"/>
        <end position="581"/>
    </location>
</feature>
<dbReference type="SMART" id="SM00220">
    <property type="entry name" value="S_TKc"/>
    <property type="match status" value="1"/>
</dbReference>
<keyword evidence="1" id="KW-0723">Serine/threonine-protein kinase</keyword>
<dbReference type="SUPFAM" id="SSF56112">
    <property type="entry name" value="Protein kinase-like (PK-like)"/>
    <property type="match status" value="1"/>
</dbReference>
<evidence type="ECO:0000256" key="6">
    <source>
        <dbReference type="PROSITE-ProRule" id="PRU10141"/>
    </source>
</evidence>
<organism evidence="9 10">
    <name type="scientific">Trypanosoma conorhini</name>
    <dbReference type="NCBI Taxonomy" id="83891"/>
    <lineage>
        <taxon>Eukaryota</taxon>
        <taxon>Discoba</taxon>
        <taxon>Euglenozoa</taxon>
        <taxon>Kinetoplastea</taxon>
        <taxon>Metakinetoplastina</taxon>
        <taxon>Trypanosomatida</taxon>
        <taxon>Trypanosomatidae</taxon>
        <taxon>Trypanosoma</taxon>
    </lineage>
</organism>
<evidence type="ECO:0000256" key="2">
    <source>
        <dbReference type="ARBA" id="ARBA00022679"/>
    </source>
</evidence>
<feature type="binding site" evidence="6">
    <location>
        <position position="55"/>
    </location>
    <ligand>
        <name>ATP</name>
        <dbReference type="ChEBI" id="CHEBI:30616"/>
    </ligand>
</feature>
<gene>
    <name evidence="9" type="ORF">Tco025E_05940</name>
</gene>
<dbReference type="Gene3D" id="1.10.510.10">
    <property type="entry name" value="Transferase(Phosphotransferase) domain 1"/>
    <property type="match status" value="1"/>
</dbReference>
<feature type="region of interest" description="Disordered" evidence="7">
    <location>
        <begin position="692"/>
        <end position="756"/>
    </location>
</feature>
<dbReference type="Proteomes" id="UP000284403">
    <property type="component" value="Unassembled WGS sequence"/>
</dbReference>
<feature type="region of interest" description="Disordered" evidence="7">
    <location>
        <begin position="769"/>
        <end position="791"/>
    </location>
</feature>